<dbReference type="InterPro" id="IPR050763">
    <property type="entry name" value="ABC_transporter_ATP-binding"/>
</dbReference>
<accession>A0A942UYK4</accession>
<dbReference type="InterPro" id="IPR003439">
    <property type="entry name" value="ABC_transporter-like_ATP-bd"/>
</dbReference>
<dbReference type="Proteomes" id="UP000724672">
    <property type="component" value="Unassembled WGS sequence"/>
</dbReference>
<dbReference type="Pfam" id="PF00005">
    <property type="entry name" value="ABC_tran"/>
    <property type="match status" value="1"/>
</dbReference>
<keyword evidence="7" id="KW-1185">Reference proteome</keyword>
<evidence type="ECO:0000313" key="7">
    <source>
        <dbReference type="Proteomes" id="UP000724672"/>
    </source>
</evidence>
<proteinExistence type="inferred from homology"/>
<name>A0A942UYK4_9FIRM</name>
<evidence type="ECO:0000256" key="4">
    <source>
        <dbReference type="ARBA" id="ARBA00022840"/>
    </source>
</evidence>
<evidence type="ECO:0000259" key="5">
    <source>
        <dbReference type="PROSITE" id="PS50893"/>
    </source>
</evidence>
<dbReference type="RefSeq" id="WP_203366610.1">
    <property type="nucleotide sequence ID" value="NZ_WSFT01000036.1"/>
</dbReference>
<evidence type="ECO:0000313" key="6">
    <source>
        <dbReference type="EMBL" id="MBS4538696.1"/>
    </source>
</evidence>
<evidence type="ECO:0000256" key="3">
    <source>
        <dbReference type="ARBA" id="ARBA00022741"/>
    </source>
</evidence>
<dbReference type="SMART" id="SM00382">
    <property type="entry name" value="AAA"/>
    <property type="match status" value="1"/>
</dbReference>
<dbReference type="EMBL" id="WSFT01000036">
    <property type="protein sequence ID" value="MBS4538696.1"/>
    <property type="molecule type" value="Genomic_DNA"/>
</dbReference>
<dbReference type="PANTHER" id="PTHR42711">
    <property type="entry name" value="ABC TRANSPORTER ATP-BINDING PROTEIN"/>
    <property type="match status" value="1"/>
</dbReference>
<organism evidence="6 7">
    <name type="scientific">Anaeromonas frigoriresistens</name>
    <dbReference type="NCBI Taxonomy" id="2683708"/>
    <lineage>
        <taxon>Bacteria</taxon>
        <taxon>Bacillati</taxon>
        <taxon>Bacillota</taxon>
        <taxon>Tissierellia</taxon>
        <taxon>Tissierellales</taxon>
        <taxon>Thermohalobacteraceae</taxon>
        <taxon>Anaeromonas</taxon>
    </lineage>
</organism>
<reference evidence="6" key="1">
    <citation type="submission" date="2019-12" db="EMBL/GenBank/DDBJ databases">
        <title>Clostridiaceae gen. nov. sp. nov., isolated from sediment in Xinjiang, China.</title>
        <authorList>
            <person name="Zhang R."/>
        </authorList>
    </citation>
    <scope>NUCLEOTIDE SEQUENCE</scope>
    <source>
        <strain evidence="6">D2Q-11</strain>
    </source>
</reference>
<comment type="similarity">
    <text evidence="1">Belongs to the ABC transporter superfamily.</text>
</comment>
<feature type="domain" description="ABC transporter" evidence="5">
    <location>
        <begin position="2"/>
        <end position="246"/>
    </location>
</feature>
<protein>
    <submittedName>
        <fullName evidence="6">ABC transporter ATP-binding protein</fullName>
    </submittedName>
</protein>
<dbReference type="InterPro" id="IPR027417">
    <property type="entry name" value="P-loop_NTPase"/>
</dbReference>
<dbReference type="PROSITE" id="PS50893">
    <property type="entry name" value="ABC_TRANSPORTER_2"/>
    <property type="match status" value="1"/>
</dbReference>
<keyword evidence="2" id="KW-0813">Transport</keyword>
<dbReference type="PANTHER" id="PTHR42711:SF5">
    <property type="entry name" value="ABC TRANSPORTER ATP-BINDING PROTEIN NATA"/>
    <property type="match status" value="1"/>
</dbReference>
<keyword evidence="4 6" id="KW-0067">ATP-binding</keyword>
<dbReference type="AlphaFoldDB" id="A0A942UYK4"/>
<comment type="caution">
    <text evidence="6">The sequence shown here is derived from an EMBL/GenBank/DDBJ whole genome shotgun (WGS) entry which is preliminary data.</text>
</comment>
<keyword evidence="3" id="KW-0547">Nucleotide-binding</keyword>
<dbReference type="InterPro" id="IPR003593">
    <property type="entry name" value="AAA+_ATPase"/>
</dbReference>
<sequence>MIEVKSLRKVYKLSKKQMLKNNTVERKKVAVDNISFVTNKGEIFGLLGPNGAGKTTTLRCISTLIKPTQGEILVDGLNINKQAEEVRKKISFLTNELKLDTHFTPKYTMEYFGSFYGLSKREIEERTEYLFQEFGIDNFAYTKIEELSTGMKQKLSIAVSLIHDPELVIFDEPTNGLDIITARAVMNYLQKLREQGKSVIISTHIMSVASKLCDRIAILIDGKIRANGTVQEILYKTGADDLEDAFFKLYNNVSIGEKI</sequence>
<dbReference type="GO" id="GO:0005524">
    <property type="term" value="F:ATP binding"/>
    <property type="evidence" value="ECO:0007669"/>
    <property type="project" value="UniProtKB-KW"/>
</dbReference>
<dbReference type="SUPFAM" id="SSF52540">
    <property type="entry name" value="P-loop containing nucleoside triphosphate hydrolases"/>
    <property type="match status" value="1"/>
</dbReference>
<dbReference type="GO" id="GO:0016887">
    <property type="term" value="F:ATP hydrolysis activity"/>
    <property type="evidence" value="ECO:0007669"/>
    <property type="project" value="InterPro"/>
</dbReference>
<gene>
    <name evidence="6" type="ORF">GOQ27_09490</name>
</gene>
<evidence type="ECO:0000256" key="2">
    <source>
        <dbReference type="ARBA" id="ARBA00022448"/>
    </source>
</evidence>
<dbReference type="Gene3D" id="3.40.50.300">
    <property type="entry name" value="P-loop containing nucleotide triphosphate hydrolases"/>
    <property type="match status" value="1"/>
</dbReference>
<evidence type="ECO:0000256" key="1">
    <source>
        <dbReference type="ARBA" id="ARBA00005417"/>
    </source>
</evidence>